<feature type="domain" description="NAD(P)-binding" evidence="1">
    <location>
        <begin position="14"/>
        <end position="207"/>
    </location>
</feature>
<sequence length="286" mass="32397">MKFSEIKKVSVIGAGWLGFPLVEKLLEKGYQVKASTTTESKILKLREMGVKAYNLNFSPTIADIDQLNDLLDTDAVVICIPPRFRQHQLQTYHAEQIKVIKDAIENLPVNKVIYTSSTGIYENSNKEINENSPTSTSPKAKSILLAEEVLRINTDLDATILRLGGLMGYDRIPAKYVDGKKDLNYGDIPVNYVFRDDVIRAILHILDLNDHNAWNKVFNLVAPEHPPKRLVYESTAKFGEYILPTYINPETPPAFKIINSDKITSKIGFEFLFPNPLEFEYESFSV</sequence>
<protein>
    <submittedName>
        <fullName evidence="2">NAD(P)H-binding protein</fullName>
    </submittedName>
</protein>
<name>A0AAX1N5F4_9BACT</name>
<dbReference type="AlphaFoldDB" id="A0AAX1N5F4"/>
<evidence type="ECO:0000313" key="3">
    <source>
        <dbReference type="Proteomes" id="UP000678679"/>
    </source>
</evidence>
<organism evidence="2 3">
    <name type="scientific">Flammeovirga yaeyamensis</name>
    <dbReference type="NCBI Taxonomy" id="367791"/>
    <lineage>
        <taxon>Bacteria</taxon>
        <taxon>Pseudomonadati</taxon>
        <taxon>Bacteroidota</taxon>
        <taxon>Cytophagia</taxon>
        <taxon>Cytophagales</taxon>
        <taxon>Flammeovirgaceae</taxon>
        <taxon>Flammeovirga</taxon>
    </lineage>
</organism>
<evidence type="ECO:0000313" key="2">
    <source>
        <dbReference type="EMBL" id="QWG02789.1"/>
    </source>
</evidence>
<dbReference type="InterPro" id="IPR051783">
    <property type="entry name" value="NAD(P)-dependent_oxidoreduct"/>
</dbReference>
<dbReference type="PANTHER" id="PTHR48079:SF6">
    <property type="entry name" value="NAD(P)-BINDING DOMAIN-CONTAINING PROTEIN-RELATED"/>
    <property type="match status" value="1"/>
</dbReference>
<dbReference type="Pfam" id="PF13460">
    <property type="entry name" value="NAD_binding_10"/>
    <property type="match status" value="1"/>
</dbReference>
<accession>A0AAX1N5F4</accession>
<keyword evidence="3" id="KW-1185">Reference proteome</keyword>
<dbReference type="KEGG" id="fya:KMW28_04215"/>
<dbReference type="Proteomes" id="UP000678679">
    <property type="component" value="Chromosome 1"/>
</dbReference>
<dbReference type="InterPro" id="IPR036291">
    <property type="entry name" value="NAD(P)-bd_dom_sf"/>
</dbReference>
<dbReference type="GO" id="GO:0004029">
    <property type="term" value="F:aldehyde dehydrogenase (NAD+) activity"/>
    <property type="evidence" value="ECO:0007669"/>
    <property type="project" value="TreeGrafter"/>
</dbReference>
<reference evidence="2 3" key="1">
    <citation type="submission" date="2021-05" db="EMBL/GenBank/DDBJ databases">
        <title>Comparative genomic studies on the polysaccharide-degrading batcterial strains of the Flammeovirga genus.</title>
        <authorList>
            <person name="Zewei F."/>
            <person name="Zheng Z."/>
            <person name="Yu L."/>
            <person name="Ruyue G."/>
            <person name="Yanhong M."/>
            <person name="Yuanyuan C."/>
            <person name="Jingyan G."/>
            <person name="Wenjun H."/>
        </authorList>
    </citation>
    <scope>NUCLEOTIDE SEQUENCE [LARGE SCALE GENOMIC DNA]</scope>
    <source>
        <strain evidence="2 3">NBRC:100898</strain>
    </source>
</reference>
<dbReference type="GO" id="GO:0005737">
    <property type="term" value="C:cytoplasm"/>
    <property type="evidence" value="ECO:0007669"/>
    <property type="project" value="TreeGrafter"/>
</dbReference>
<dbReference type="PANTHER" id="PTHR48079">
    <property type="entry name" value="PROTEIN YEEZ"/>
    <property type="match status" value="1"/>
</dbReference>
<gene>
    <name evidence="2" type="ORF">KMW28_04215</name>
</gene>
<dbReference type="InterPro" id="IPR016040">
    <property type="entry name" value="NAD(P)-bd_dom"/>
</dbReference>
<proteinExistence type="predicted"/>
<evidence type="ECO:0000259" key="1">
    <source>
        <dbReference type="Pfam" id="PF13460"/>
    </source>
</evidence>
<dbReference type="RefSeq" id="WP_169664284.1">
    <property type="nucleotide sequence ID" value="NZ_CP076132.1"/>
</dbReference>
<dbReference type="EMBL" id="CP076132">
    <property type="protein sequence ID" value="QWG02789.1"/>
    <property type="molecule type" value="Genomic_DNA"/>
</dbReference>
<dbReference type="Gene3D" id="3.40.50.720">
    <property type="entry name" value="NAD(P)-binding Rossmann-like Domain"/>
    <property type="match status" value="1"/>
</dbReference>
<dbReference type="SUPFAM" id="SSF51735">
    <property type="entry name" value="NAD(P)-binding Rossmann-fold domains"/>
    <property type="match status" value="1"/>
</dbReference>